<dbReference type="Proteomes" id="UP001159363">
    <property type="component" value="Chromosome 2"/>
</dbReference>
<gene>
    <name evidence="2" type="ORF">PR048_006939</name>
</gene>
<proteinExistence type="predicted"/>
<organism evidence="2 3">
    <name type="scientific">Dryococelus australis</name>
    <dbReference type="NCBI Taxonomy" id="614101"/>
    <lineage>
        <taxon>Eukaryota</taxon>
        <taxon>Metazoa</taxon>
        <taxon>Ecdysozoa</taxon>
        <taxon>Arthropoda</taxon>
        <taxon>Hexapoda</taxon>
        <taxon>Insecta</taxon>
        <taxon>Pterygota</taxon>
        <taxon>Neoptera</taxon>
        <taxon>Polyneoptera</taxon>
        <taxon>Phasmatodea</taxon>
        <taxon>Verophasmatodea</taxon>
        <taxon>Anareolatae</taxon>
        <taxon>Phasmatidae</taxon>
        <taxon>Eurycanthinae</taxon>
        <taxon>Dryococelus</taxon>
    </lineage>
</organism>
<evidence type="ECO:0000313" key="2">
    <source>
        <dbReference type="EMBL" id="KAJ8894319.1"/>
    </source>
</evidence>
<evidence type="ECO:0000256" key="1">
    <source>
        <dbReference type="SAM" id="MobiDB-lite"/>
    </source>
</evidence>
<evidence type="ECO:0000313" key="3">
    <source>
        <dbReference type="Proteomes" id="UP001159363"/>
    </source>
</evidence>
<feature type="compositionally biased region" description="Basic residues" evidence="1">
    <location>
        <begin position="275"/>
        <end position="287"/>
    </location>
</feature>
<reference evidence="2 3" key="1">
    <citation type="submission" date="2023-02" db="EMBL/GenBank/DDBJ databases">
        <title>LHISI_Scaffold_Assembly.</title>
        <authorList>
            <person name="Stuart O.P."/>
            <person name="Cleave R."/>
            <person name="Magrath M.J.L."/>
            <person name="Mikheyev A.S."/>
        </authorList>
    </citation>
    <scope>NUCLEOTIDE SEQUENCE [LARGE SCALE GENOMIC DNA]</scope>
    <source>
        <strain evidence="2">Daus_M_001</strain>
        <tissue evidence="2">Leg muscle</tissue>
    </source>
</reference>
<keyword evidence="3" id="KW-1185">Reference proteome</keyword>
<accession>A0ABQ9ICB8</accession>
<feature type="region of interest" description="Disordered" evidence="1">
    <location>
        <begin position="273"/>
        <end position="292"/>
    </location>
</feature>
<dbReference type="EMBL" id="JARBHB010000002">
    <property type="protein sequence ID" value="KAJ8894319.1"/>
    <property type="molecule type" value="Genomic_DNA"/>
</dbReference>
<name>A0ABQ9ICB8_9NEOP</name>
<comment type="caution">
    <text evidence="2">The sequence shown here is derived from an EMBL/GenBank/DDBJ whole genome shotgun (WGS) entry which is preliminary data.</text>
</comment>
<protein>
    <submittedName>
        <fullName evidence="2">Uncharacterized protein</fullName>
    </submittedName>
</protein>
<sequence>MWSLYHERRVPHWRGRGGVVARLPASHQGEPDSIPSGMVPRSSCVVFVQDDTSGRRIFSGISCSPHHSIPELLHTHLVSPSSALKTSLLRAAQIFPLHDLCRFQKKFCKRVGCSDQHIVYSTRARRTLPYQLSLTSQGILAETHSSCFFAEGRSRASSFLGNFTVMIHLPSFRWSPKLSTVRCQRCGSTIGCMRSSDVRHLSSKCCDDVRLIAVNEPWTTSETTSRDVQQLAHHCESATSRTCVNNRSHITKANGTFAPCGERLYMGHHKLEVHGRRKSTHRGKMKTKGPLVRTCAGNPVLENTPLKFRWHDVALRGPTLLTIHKHNLSPYNKPTCGNCFLAGRERSVDGRVVLLSVGDNPENPMITKSGATVRHGSSESIVYIQNSITPLDCQRIKEYVMLRVDCEASRVDG</sequence>